<keyword evidence="1" id="KW-0597">Phosphoprotein</keyword>
<dbReference type="GO" id="GO:0000166">
    <property type="term" value="F:nucleotide binding"/>
    <property type="evidence" value="ECO:0007669"/>
    <property type="project" value="UniProtKB-KW"/>
</dbReference>
<evidence type="ECO:0000256" key="2">
    <source>
        <dbReference type="ARBA" id="ARBA00022649"/>
    </source>
</evidence>
<comment type="caution">
    <text evidence="7">The sequence shown here is derived from an EMBL/GenBank/DDBJ whole genome shotgun (WGS) entry which is preliminary data.</text>
</comment>
<dbReference type="GO" id="GO:0004540">
    <property type="term" value="F:RNA nuclease activity"/>
    <property type="evidence" value="ECO:0007669"/>
    <property type="project" value="InterPro"/>
</dbReference>
<evidence type="ECO:0000313" key="8">
    <source>
        <dbReference type="Proteomes" id="UP000228627"/>
    </source>
</evidence>
<accession>A0A2M7W665</accession>
<organism evidence="7 8">
    <name type="scientific">Candidatus Beckwithbacteria bacterium CG_4_10_14_0_2_um_filter_47_25</name>
    <dbReference type="NCBI Taxonomy" id="1974493"/>
    <lineage>
        <taxon>Bacteria</taxon>
        <taxon>Candidatus Beckwithiibacteriota</taxon>
    </lineage>
</organism>
<keyword evidence="4" id="KW-0547">Nucleotide-binding</keyword>
<dbReference type="Gene3D" id="1.20.120.580">
    <property type="entry name" value="bsu32300-like"/>
    <property type="match status" value="1"/>
</dbReference>
<dbReference type="PANTHER" id="PTHR34139:SF1">
    <property type="entry name" value="RNASE MJ1380-RELATED"/>
    <property type="match status" value="1"/>
</dbReference>
<name>A0A2M7W665_9BACT</name>
<dbReference type="Pfam" id="PF01934">
    <property type="entry name" value="HepT-like"/>
    <property type="match status" value="1"/>
</dbReference>
<evidence type="ECO:0000256" key="3">
    <source>
        <dbReference type="ARBA" id="ARBA00022722"/>
    </source>
</evidence>
<evidence type="ECO:0008006" key="9">
    <source>
        <dbReference type="Google" id="ProtNLM"/>
    </source>
</evidence>
<dbReference type="Proteomes" id="UP000228627">
    <property type="component" value="Unassembled WGS sequence"/>
</dbReference>
<dbReference type="EMBL" id="PFQG01000127">
    <property type="protein sequence ID" value="PJA22095.1"/>
    <property type="molecule type" value="Genomic_DNA"/>
</dbReference>
<sequence length="115" mass="13309">MTKDPLVYLDYILECIKIIEDQTKSASLVKFIDSVALQDVILRRIQIIGQAVKSLPSELKSKYPQVAWKEIAGMRDKLVHDYMEIDFELTWGVVEKDLPILKKQIAKIRKDFTSL</sequence>
<evidence type="ECO:0000313" key="7">
    <source>
        <dbReference type="EMBL" id="PJA22095.1"/>
    </source>
</evidence>
<evidence type="ECO:0000256" key="6">
    <source>
        <dbReference type="ARBA" id="ARBA00024207"/>
    </source>
</evidence>
<dbReference type="PANTHER" id="PTHR34139">
    <property type="entry name" value="UPF0331 PROTEIN MJ0127"/>
    <property type="match status" value="1"/>
</dbReference>
<dbReference type="InterPro" id="IPR008201">
    <property type="entry name" value="HepT-like"/>
</dbReference>
<comment type="similarity">
    <text evidence="6">Belongs to the HepT RNase toxin family.</text>
</comment>
<dbReference type="GO" id="GO:0016787">
    <property type="term" value="F:hydrolase activity"/>
    <property type="evidence" value="ECO:0007669"/>
    <property type="project" value="UniProtKB-KW"/>
</dbReference>
<reference evidence="8" key="1">
    <citation type="submission" date="2017-09" db="EMBL/GenBank/DDBJ databases">
        <title>Depth-based differentiation of microbial function through sediment-hosted aquifers and enrichment of novel symbionts in the deep terrestrial subsurface.</title>
        <authorList>
            <person name="Probst A.J."/>
            <person name="Ladd B."/>
            <person name="Jarett J.K."/>
            <person name="Geller-Mcgrath D.E."/>
            <person name="Sieber C.M.K."/>
            <person name="Emerson J.B."/>
            <person name="Anantharaman K."/>
            <person name="Thomas B.C."/>
            <person name="Malmstrom R."/>
            <person name="Stieglmeier M."/>
            <person name="Klingl A."/>
            <person name="Woyke T."/>
            <person name="Ryan C.M."/>
            <person name="Banfield J.F."/>
        </authorList>
    </citation>
    <scope>NUCLEOTIDE SEQUENCE [LARGE SCALE GENOMIC DNA]</scope>
</reference>
<evidence type="ECO:0000256" key="5">
    <source>
        <dbReference type="ARBA" id="ARBA00022801"/>
    </source>
</evidence>
<dbReference type="InterPro" id="IPR037038">
    <property type="entry name" value="HepT-like_sf"/>
</dbReference>
<proteinExistence type="inferred from homology"/>
<evidence type="ECO:0000256" key="1">
    <source>
        <dbReference type="ARBA" id="ARBA00022553"/>
    </source>
</evidence>
<dbReference type="InterPro" id="IPR051813">
    <property type="entry name" value="HepT_RNase_toxin"/>
</dbReference>
<protein>
    <recommendedName>
        <fullName evidence="9">DUF86 domain-containing protein</fullName>
    </recommendedName>
</protein>
<dbReference type="AlphaFoldDB" id="A0A2M7W665"/>
<keyword evidence="5" id="KW-0378">Hydrolase</keyword>
<evidence type="ECO:0000256" key="4">
    <source>
        <dbReference type="ARBA" id="ARBA00022741"/>
    </source>
</evidence>
<gene>
    <name evidence="7" type="ORF">COX59_03360</name>
</gene>
<keyword evidence="2" id="KW-1277">Toxin-antitoxin system</keyword>
<keyword evidence="3" id="KW-0540">Nuclease</keyword>
<dbReference type="GO" id="GO:0110001">
    <property type="term" value="C:toxin-antitoxin complex"/>
    <property type="evidence" value="ECO:0007669"/>
    <property type="project" value="InterPro"/>
</dbReference>